<feature type="transmembrane region" description="Helical" evidence="1">
    <location>
        <begin position="459"/>
        <end position="486"/>
    </location>
</feature>
<organism evidence="2 3">
    <name type="scientific">Kroppenstedtia eburnea</name>
    <dbReference type="NCBI Taxonomy" id="714067"/>
    <lineage>
        <taxon>Bacteria</taxon>
        <taxon>Bacillati</taxon>
        <taxon>Bacillota</taxon>
        <taxon>Bacilli</taxon>
        <taxon>Bacillales</taxon>
        <taxon>Thermoactinomycetaceae</taxon>
        <taxon>Kroppenstedtia</taxon>
    </lineage>
</organism>
<dbReference type="Gene3D" id="3.30.70.1440">
    <property type="entry name" value="Multidrug efflux transporter AcrB pore domain"/>
    <property type="match status" value="1"/>
</dbReference>
<proteinExistence type="predicted"/>
<dbReference type="InterPro" id="IPR001036">
    <property type="entry name" value="Acrflvin-R"/>
</dbReference>
<dbReference type="PANTHER" id="PTHR32063">
    <property type="match status" value="1"/>
</dbReference>
<accession>A0A1N7PW75</accession>
<gene>
    <name evidence="2" type="ORF">SAMN05421790_11518</name>
</gene>
<keyword evidence="1" id="KW-1133">Transmembrane helix</keyword>
<dbReference type="GO" id="GO:0042910">
    <property type="term" value="F:xenobiotic transmembrane transporter activity"/>
    <property type="evidence" value="ECO:0007669"/>
    <property type="project" value="TreeGrafter"/>
</dbReference>
<dbReference type="SUPFAM" id="SSF82693">
    <property type="entry name" value="Multidrug efflux transporter AcrB pore domain, PN1, PN2, PC1 and PC2 subdomains"/>
    <property type="match status" value="2"/>
</dbReference>
<dbReference type="GO" id="GO:0005886">
    <property type="term" value="C:plasma membrane"/>
    <property type="evidence" value="ECO:0007669"/>
    <property type="project" value="TreeGrafter"/>
</dbReference>
<dbReference type="EMBL" id="FTOD01000015">
    <property type="protein sequence ID" value="SIT14805.1"/>
    <property type="molecule type" value="Genomic_DNA"/>
</dbReference>
<feature type="transmembrane region" description="Helical" evidence="1">
    <location>
        <begin position="12"/>
        <end position="31"/>
    </location>
</feature>
<dbReference type="Gene3D" id="3.30.2090.10">
    <property type="entry name" value="Multidrug efflux transporter AcrB TolC docking domain, DN and DC subdomains"/>
    <property type="match status" value="2"/>
</dbReference>
<feature type="transmembrane region" description="Helical" evidence="1">
    <location>
        <begin position="355"/>
        <end position="376"/>
    </location>
</feature>
<dbReference type="OrthoDB" id="9757876at2"/>
<keyword evidence="1" id="KW-0812">Transmembrane</keyword>
<reference evidence="3" key="1">
    <citation type="submission" date="2017-01" db="EMBL/GenBank/DDBJ databases">
        <authorList>
            <person name="Varghese N."/>
            <person name="Submissions S."/>
        </authorList>
    </citation>
    <scope>NUCLEOTIDE SEQUENCE [LARGE SCALE GENOMIC DNA]</scope>
    <source>
        <strain evidence="3">DSM 45196</strain>
    </source>
</reference>
<dbReference type="Gene3D" id="1.20.1640.10">
    <property type="entry name" value="Multidrug efflux transporter AcrB transmembrane domain"/>
    <property type="match status" value="2"/>
</dbReference>
<feature type="transmembrane region" description="Helical" evidence="1">
    <location>
        <begin position="515"/>
        <end position="534"/>
    </location>
</feature>
<dbReference type="Gene3D" id="3.30.70.1430">
    <property type="entry name" value="Multidrug efflux transporter AcrB pore domain"/>
    <property type="match status" value="2"/>
</dbReference>
<keyword evidence="3" id="KW-1185">Reference proteome</keyword>
<dbReference type="InterPro" id="IPR027463">
    <property type="entry name" value="AcrB_DN_DC_subdom"/>
</dbReference>
<name>A0A1N7PW75_9BACL</name>
<dbReference type="AlphaFoldDB" id="A0A1N7PW75"/>
<evidence type="ECO:0000256" key="1">
    <source>
        <dbReference type="SAM" id="Phobius"/>
    </source>
</evidence>
<dbReference type="PRINTS" id="PR00702">
    <property type="entry name" value="ACRIFLAVINRP"/>
</dbReference>
<keyword evidence="1" id="KW-0472">Membrane</keyword>
<feature type="transmembrane region" description="Helical" evidence="1">
    <location>
        <begin position="837"/>
        <end position="856"/>
    </location>
</feature>
<protein>
    <submittedName>
        <fullName evidence="2">Hydrophobic/amphiphilic exporter-1, HAE1 family</fullName>
    </submittedName>
</protein>
<dbReference type="SUPFAM" id="SSF82866">
    <property type="entry name" value="Multidrug efflux transporter AcrB transmembrane domain"/>
    <property type="match status" value="2"/>
</dbReference>
<dbReference type="Gene3D" id="3.30.70.1320">
    <property type="entry name" value="Multidrug efflux transporter AcrB pore domain like"/>
    <property type="match status" value="1"/>
</dbReference>
<sequence length="1007" mass="109521">MTWLTRFSLKNIIAVFILVVLISALGIYAGLHFNQEALPDVSDPRIIVQTGFPGASSLQVQDQVTQPLKQALEQVEGLKNIRSQSANNFSVIDLVFEDRADVNEKKAWVEEQLNSVQLPEGTGKPEVIKASLTNFPVIYAAVTAKEDKEKEAEKLQSLVKDRIIPSLERVDGVSKVEEAGLAPKSITINLKVDKMKKEGISLQEIQQGMGSVNQSLAVGSLQINEKEQPLVVTGQFDSAEEVENFIVRSQPELRLKEIAEVVRGSDRQETISYFQGKPGISLTIHKTPDTNTVKMTKDVQKELETFKEEADIELVYNDAQEIERSIAGMLEKGLLGALLASVVVLLFLRDFRATLVAIISIPLSVLVTLSLLKYFTDISLNIMTLSGMTVAVGRVVDDSIVVMENIIRRLQKERLSREMVLDATKEVGRAITGSTITTIAVFAPLILVSGMIGKMFAPFGLTVVFALLASLLVAVTVVPALSFLFIRRKTRKESHDAGIYSLYRRSLKWSLNHKATVLTLSLILFLASLPLAGMSPFTFLPEQEEKYVEARLEMPRGSGLDALDREAKRLDGIISESDDVELSQVVIGKRLGDGLGDSSNQADWMVKLKTSADTGAFVEKMKRKLTPNTQGAKMDIYEMAGAGSAQINVTVKGKDTGDLRLAAEKITEEIAQIKGTQNVENSLVSDVKTLELSIRPKEALANGLSTMQVAQSIQPFLSKQKIGEVGEGGEKEDLHLQVTGQSMNSEKELGKLPLFSPSGELLQVKDIAEIKEVNMPSTLQYDGEEPYATISGTISDEDAGGVNQQIRDKVNKLSLPDGVKVQFGGSDEQIQQMVTDMGIAILVAIGLVYLVMVVTFSEGRAPFAILFSLPLAVIGALGATVLTKQPISLSSLIGMLMLIGIVVTNAIVLVDRVQQQKNRGLTVRESLLEAGSTRLRPILMTAVATIGALLPLSFGVGEGALVSTGLAVVVIGGLITSTLLTLWVVPVMYELLHRRQVKKQSALKNVV</sequence>
<feature type="transmembrane region" description="Helical" evidence="1">
    <location>
        <begin position="863"/>
        <end position="883"/>
    </location>
</feature>
<feature type="transmembrane region" description="Helical" evidence="1">
    <location>
        <begin position="966"/>
        <end position="989"/>
    </location>
</feature>
<dbReference type="Proteomes" id="UP000186795">
    <property type="component" value="Unassembled WGS sequence"/>
</dbReference>
<feature type="transmembrane region" description="Helical" evidence="1">
    <location>
        <begin position="427"/>
        <end position="447"/>
    </location>
</feature>
<dbReference type="RefSeq" id="WP_009711110.1">
    <property type="nucleotide sequence ID" value="NZ_CP048103.1"/>
</dbReference>
<feature type="transmembrane region" description="Helical" evidence="1">
    <location>
        <begin position="889"/>
        <end position="910"/>
    </location>
</feature>
<dbReference type="Pfam" id="PF00873">
    <property type="entry name" value="ACR_tran"/>
    <property type="match status" value="1"/>
</dbReference>
<dbReference type="SUPFAM" id="SSF82714">
    <property type="entry name" value="Multidrug efflux transporter AcrB TolC docking domain, DN and DC subdomains"/>
    <property type="match status" value="2"/>
</dbReference>
<evidence type="ECO:0000313" key="2">
    <source>
        <dbReference type="EMBL" id="SIT14805.1"/>
    </source>
</evidence>
<dbReference type="PANTHER" id="PTHR32063:SF0">
    <property type="entry name" value="SWARMING MOTILITY PROTEIN SWRC"/>
    <property type="match status" value="1"/>
</dbReference>
<evidence type="ECO:0000313" key="3">
    <source>
        <dbReference type="Proteomes" id="UP000186795"/>
    </source>
</evidence>
<feature type="transmembrane region" description="Helical" evidence="1">
    <location>
        <begin position="935"/>
        <end position="954"/>
    </location>
</feature>